<dbReference type="HOGENOM" id="CLU_1029387_0_0_7"/>
<dbReference type="InParanoid" id="H8N0X9"/>
<evidence type="ECO:0000313" key="2">
    <source>
        <dbReference type="Proteomes" id="UP000007587"/>
    </source>
</evidence>
<reference evidence="1 2" key="1">
    <citation type="journal article" date="2012" name="J. Bacteriol.">
        <title>Complete Genome Sequence of the Fruiting Myxobacterium Corallococcus coralloides DSM 2259.</title>
        <authorList>
            <person name="Huntley S."/>
            <person name="Zhang Y."/>
            <person name="Treuner-Lange A."/>
            <person name="Kneip S."/>
            <person name="Sensen C.W."/>
            <person name="Sogaard-Andersen L."/>
        </authorList>
    </citation>
    <scope>NUCLEOTIDE SEQUENCE [LARGE SCALE GENOMIC DNA]</scope>
    <source>
        <strain evidence="2">ATCC 25202 / DSM 2259 / NBRC 100086 / M2</strain>
    </source>
</reference>
<gene>
    <name evidence="1" type="ordered locus">COCOR_06834</name>
</gene>
<dbReference type="EMBL" id="CP003389">
    <property type="protein sequence ID" value="AFE07157.1"/>
    <property type="molecule type" value="Genomic_DNA"/>
</dbReference>
<dbReference type="OrthoDB" id="614750at2"/>
<proteinExistence type="predicted"/>
<name>H8N0X9_CORCM</name>
<dbReference type="Proteomes" id="UP000007587">
    <property type="component" value="Chromosome"/>
</dbReference>
<evidence type="ECO:0000313" key="1">
    <source>
        <dbReference type="EMBL" id="AFE07157.1"/>
    </source>
</evidence>
<accession>H8N0X9</accession>
<dbReference type="eggNOG" id="COG3291">
    <property type="taxonomic scope" value="Bacteria"/>
</dbReference>
<dbReference type="KEGG" id="ccx:COCOR_06834"/>
<dbReference type="STRING" id="1144275.COCOR_06834"/>
<protein>
    <submittedName>
        <fullName evidence="1">Uncharacterized protein</fullName>
    </submittedName>
</protein>
<dbReference type="RefSeq" id="WP_014399620.1">
    <property type="nucleotide sequence ID" value="NC_017030.1"/>
</dbReference>
<keyword evidence="2" id="KW-1185">Reference proteome</keyword>
<reference evidence="2" key="2">
    <citation type="submission" date="2012-03" db="EMBL/GenBank/DDBJ databases">
        <title>Genome sequence of the fruiting myxobacterium Corallococcus coralloides DSM 2259.</title>
        <authorList>
            <person name="Huntley S."/>
            <person name="Zhang Y."/>
            <person name="Treuner-Lange A."/>
            <person name="Sensen C.W."/>
            <person name="Sogaard-Andersen L."/>
        </authorList>
    </citation>
    <scope>NUCLEOTIDE SEQUENCE [LARGE SCALE GENOMIC DNA]</scope>
    <source>
        <strain evidence="2">ATCC 25202 / DSM 2259 / NBRC 100086 / M2</strain>
    </source>
</reference>
<sequence>MPLQVLTQFNAFPLDAQKAFLAAVEVWSETLDSTVPVRINAFFGTPLQGLNGLCIPNAVQDTQFLARDTWYASALADKLRNKDLQEGQPDLEIHFAKDDWNLDLDLEPRSGQSDLMTVALHELCHGLGFVTLFAEDATNTQGSCGNTALIQKALPGLPLTFKLPDFNSRPGLCDRQLQNDQGQALTDTTLFANPSEALATQLTSGAVFFEGPSQLHYKFYAPKPFAFATSLMHFDPAEQPDSLMAPSVGKEETIHQPDEASVNILKDLGW</sequence>
<dbReference type="AlphaFoldDB" id="H8N0X9"/>
<organism evidence="1 2">
    <name type="scientific">Corallococcus coralloides (strain ATCC 25202 / DSM 2259 / NBRC 100086 / M2)</name>
    <name type="common">Myxococcus coralloides</name>
    <dbReference type="NCBI Taxonomy" id="1144275"/>
    <lineage>
        <taxon>Bacteria</taxon>
        <taxon>Pseudomonadati</taxon>
        <taxon>Myxococcota</taxon>
        <taxon>Myxococcia</taxon>
        <taxon>Myxococcales</taxon>
        <taxon>Cystobacterineae</taxon>
        <taxon>Myxococcaceae</taxon>
        <taxon>Corallococcus</taxon>
    </lineage>
</organism>